<gene>
    <name evidence="6" type="ORF">ACFL27_00915</name>
</gene>
<dbReference type="InterPro" id="IPR004184">
    <property type="entry name" value="PFL_dom"/>
</dbReference>
<dbReference type="SUPFAM" id="SSF51998">
    <property type="entry name" value="PFL-like glycyl radical enzymes"/>
    <property type="match status" value="1"/>
</dbReference>
<reference evidence="6 7" key="1">
    <citation type="submission" date="2024-09" db="EMBL/GenBank/DDBJ databases">
        <title>Laminarin stimulates single cell rates of sulfate reduction while oxygen inhibits transcriptomic activity in coastal marine sediment.</title>
        <authorList>
            <person name="Lindsay M."/>
            <person name="Orcutt B."/>
            <person name="Emerson D."/>
            <person name="Stepanauskas R."/>
            <person name="D'Angelo T."/>
        </authorList>
    </citation>
    <scope>NUCLEOTIDE SEQUENCE [LARGE SCALE GENOMIC DNA]</scope>
    <source>
        <strain evidence="6">SAG AM-311-K15</strain>
    </source>
</reference>
<dbReference type="InterPro" id="IPR001150">
    <property type="entry name" value="Gly_radical"/>
</dbReference>
<evidence type="ECO:0000313" key="6">
    <source>
        <dbReference type="EMBL" id="MFC1848742.1"/>
    </source>
</evidence>
<dbReference type="Pfam" id="PF01228">
    <property type="entry name" value="Gly_radical"/>
    <property type="match status" value="1"/>
</dbReference>
<name>A0ABV6YRB5_UNCC1</name>
<comment type="caution">
    <text evidence="6">The sequence shown here is derived from an EMBL/GenBank/DDBJ whole genome shotgun (WGS) entry which is preliminary data.</text>
</comment>
<proteinExistence type="predicted"/>
<accession>A0ABV6YRB5</accession>
<feature type="domain" description="PFL" evidence="5">
    <location>
        <begin position="20"/>
        <end position="671"/>
    </location>
</feature>
<feature type="domain" description="Glycine radical" evidence="4">
    <location>
        <begin position="678"/>
        <end position="798"/>
    </location>
</feature>
<keyword evidence="7" id="KW-1185">Reference proteome</keyword>
<evidence type="ECO:0000259" key="4">
    <source>
        <dbReference type="PROSITE" id="PS51149"/>
    </source>
</evidence>
<evidence type="ECO:0000256" key="3">
    <source>
        <dbReference type="PROSITE-ProRule" id="PRU00493"/>
    </source>
</evidence>
<dbReference type="Gene3D" id="3.20.70.20">
    <property type="match status" value="1"/>
</dbReference>
<dbReference type="PANTHER" id="PTHR43641">
    <property type="entry name" value="FORMATE ACETYLTRANSFERASE 3-RELATED"/>
    <property type="match status" value="1"/>
</dbReference>
<dbReference type="PROSITE" id="PS51554">
    <property type="entry name" value="PFL"/>
    <property type="match status" value="1"/>
</dbReference>
<keyword evidence="6" id="KW-0670">Pyruvate</keyword>
<dbReference type="EMBL" id="JBHPBY010000006">
    <property type="protein sequence ID" value="MFC1848742.1"/>
    <property type="molecule type" value="Genomic_DNA"/>
</dbReference>
<dbReference type="InterPro" id="IPR051215">
    <property type="entry name" value="GRE"/>
</dbReference>
<keyword evidence="1 3" id="KW-0556">Organic radical</keyword>
<sequence>MLENSCSSITLWSPSQDLSERVKKLRDEYFSFNERDHFRNEVMSFTTGHPWDIVYSEHAWGVVPEVYIFMEGYKVSLLVDGKVVPTSETFWHEPKIVRRALFFKEVVENYLPVQILAGELIVGGQFNTALSRTLTKRETRKFKRAEKKYVKELKAYDGYGFGNAGATSGHLIPDYKTVLRIGFKGLKQEFESLLATAQTQEHRDLLRALIICAEVPRILAQRYAQKLTEMVQTEESEERKEELKRLAEICNKVPWEPAGNYWEALQSLWFTHMLVMAAESYPGPGLSYGRFDQYIFPYYQADLKQSELELEFARELLNCFFIKHNYAYDYQGRVGNNQGINSSFGQLITLSGMGADGEDLTNDFTYLCLDVIEELNMLEPKPNVRLHKNTPPELLRRVTEIISRAQGAPFLLNFDESSMRALEWIGFPKEKVWDYAPVGCLENTLQGNDRSGTVDVNFNLAKAVELVLYNGKDQATGKQVGPRTGDPTGFTSFEQFRQAYEVQTTAIMERLIHIYNQSDEIRARYEPTPYLSTLVRGCETSGQDVTAGGAEHNFITMEGIALATTIDSLLAVKKLVFEDKKISMSELIKALDANFEGYEVLRQMLINKAPKYGNDDPDADELAQKVSKFWSTAVTKYSSPYTGRRYRAGYLSWNYWISYAPRTAATPDGRKRGAFLSNGVCPVNGVDLKGPTAVINSVGNIDLSTIPNGASHTISLSPSLLRDTEHLAKFEALLRAYCEHGGTALQVNVLDSDTLKKAQQNPDEYRNLLVRVTGYNAYFVTLGKEIQDEIITRESHQI</sequence>
<dbReference type="Pfam" id="PF02901">
    <property type="entry name" value="PFL-like"/>
    <property type="match status" value="1"/>
</dbReference>
<dbReference type="GO" id="GO:0016829">
    <property type="term" value="F:lyase activity"/>
    <property type="evidence" value="ECO:0007669"/>
    <property type="project" value="UniProtKB-KW"/>
</dbReference>
<keyword evidence="2 6" id="KW-0456">Lyase</keyword>
<dbReference type="Proteomes" id="UP001594351">
    <property type="component" value="Unassembled WGS sequence"/>
</dbReference>
<evidence type="ECO:0000256" key="2">
    <source>
        <dbReference type="ARBA" id="ARBA00023239"/>
    </source>
</evidence>
<dbReference type="PANTHER" id="PTHR43641:SF2">
    <property type="entry name" value="DEHYDRATASE YBIW-RELATED"/>
    <property type="match status" value="1"/>
</dbReference>
<evidence type="ECO:0000259" key="5">
    <source>
        <dbReference type="PROSITE" id="PS51554"/>
    </source>
</evidence>
<evidence type="ECO:0000256" key="1">
    <source>
        <dbReference type="ARBA" id="ARBA00022818"/>
    </source>
</evidence>
<evidence type="ECO:0000313" key="7">
    <source>
        <dbReference type="Proteomes" id="UP001594351"/>
    </source>
</evidence>
<organism evidence="6 7">
    <name type="scientific">candidate division CSSED10-310 bacterium</name>
    <dbReference type="NCBI Taxonomy" id="2855610"/>
    <lineage>
        <taxon>Bacteria</taxon>
        <taxon>Bacteria division CSSED10-310</taxon>
    </lineage>
</organism>
<protein>
    <submittedName>
        <fullName evidence="6">Pyruvate formate lyase family protein</fullName>
    </submittedName>
</protein>
<dbReference type="PROSITE" id="PS51149">
    <property type="entry name" value="GLY_RADICAL_2"/>
    <property type="match status" value="1"/>
</dbReference>
<feature type="modified residue" description="Glycine radical" evidence="3">
    <location>
        <position position="774"/>
    </location>
</feature>